<proteinExistence type="inferred from homology"/>
<dbReference type="PANTHER" id="PTHR33375">
    <property type="entry name" value="CHROMOSOME-PARTITIONING PROTEIN PARB-RELATED"/>
    <property type="match status" value="1"/>
</dbReference>
<dbReference type="GO" id="GO:0005694">
    <property type="term" value="C:chromosome"/>
    <property type="evidence" value="ECO:0007669"/>
    <property type="project" value="TreeGrafter"/>
</dbReference>
<dbReference type="InterPro" id="IPR041468">
    <property type="entry name" value="HTH_ParB/Spo0J"/>
</dbReference>
<sequence>MADKKRGLGRGLSALIGDVDIGLAATAKDQPKDQNELKTKKNSNLSQDKSAQGLNTVGVEALVPGKFQPRREFDKDALKDLANSIREKGILQPILVRSNPDEGAKAPYEIVAGERRWRAAQIAQLHDVPVIVREMTDNEALQIGIIENVQRSDLNPIEEAEAFQRLIDEFSYTQEVLAKTLGKSRSHIANTLRLVGASNKVRDYLVAGKLSAGHARALLGHPRADSLASDIVKKGLSVREVERLVAVKNTSKSGSKSKKSSEKDTDTRALEKSIADKLGLSVAIQHEKDGGHVRVAYKTLEQLDEVVRRLMSTS</sequence>
<dbReference type="Pfam" id="PF23552">
    <property type="entry name" value="ParB_C"/>
    <property type="match status" value="1"/>
</dbReference>
<dbReference type="Proteomes" id="UP000004836">
    <property type="component" value="Unassembled WGS sequence"/>
</dbReference>
<comment type="caution">
    <text evidence="7">The sequence shown here is derived from an EMBL/GenBank/DDBJ whole genome shotgun (WGS) entry which is preliminary data.</text>
</comment>
<evidence type="ECO:0000256" key="5">
    <source>
        <dbReference type="SAM" id="MobiDB-lite"/>
    </source>
</evidence>
<dbReference type="InterPro" id="IPR050336">
    <property type="entry name" value="Chromosome_partition/occlusion"/>
</dbReference>
<evidence type="ECO:0000313" key="8">
    <source>
        <dbReference type="Proteomes" id="UP000004836"/>
    </source>
</evidence>
<dbReference type="InterPro" id="IPR003115">
    <property type="entry name" value="ParB_N"/>
</dbReference>
<dbReference type="FunFam" id="3.90.1530.30:FF:000001">
    <property type="entry name" value="Chromosome partitioning protein ParB"/>
    <property type="match status" value="1"/>
</dbReference>
<dbReference type="Pfam" id="PF02195">
    <property type="entry name" value="ParB_N"/>
    <property type="match status" value="1"/>
</dbReference>
<dbReference type="EMBL" id="ALYF01000003">
    <property type="protein sequence ID" value="EJW21073.1"/>
    <property type="molecule type" value="Genomic_DNA"/>
</dbReference>
<comment type="function">
    <text evidence="4">Involved in chromosome partition. Localize to both poles of the predivisional cell following completion of DNA replication. Binds to the DNA origin of replication.</text>
</comment>
<organism evidence="7 8">
    <name type="scientific">alpha proteobacterium IMCC14465</name>
    <dbReference type="NCBI Taxonomy" id="1220535"/>
    <lineage>
        <taxon>Bacteria</taxon>
        <taxon>Pseudomonadati</taxon>
        <taxon>Pseudomonadota</taxon>
        <taxon>Alphaproteobacteria</taxon>
        <taxon>PS1 clade</taxon>
    </lineage>
</organism>
<dbReference type="SMART" id="SM00470">
    <property type="entry name" value="ParB"/>
    <property type="match status" value="1"/>
</dbReference>
<keyword evidence="3" id="KW-0238">DNA-binding</keyword>
<evidence type="ECO:0000256" key="1">
    <source>
        <dbReference type="ARBA" id="ARBA00006295"/>
    </source>
</evidence>
<dbReference type="OrthoDB" id="9802051at2"/>
<dbReference type="NCBIfam" id="TIGR00180">
    <property type="entry name" value="parB_part"/>
    <property type="match status" value="1"/>
</dbReference>
<dbReference type="InterPro" id="IPR057240">
    <property type="entry name" value="ParB_dimer_C"/>
</dbReference>
<evidence type="ECO:0000259" key="6">
    <source>
        <dbReference type="SMART" id="SM00470"/>
    </source>
</evidence>
<dbReference type="SUPFAM" id="SSF110849">
    <property type="entry name" value="ParB/Sulfiredoxin"/>
    <property type="match status" value="1"/>
</dbReference>
<gene>
    <name evidence="7" type="ORF">IMCC14465_08690</name>
</gene>
<evidence type="ECO:0000256" key="4">
    <source>
        <dbReference type="ARBA" id="ARBA00025472"/>
    </source>
</evidence>
<dbReference type="InterPro" id="IPR004437">
    <property type="entry name" value="ParB/RepB/Spo0J"/>
</dbReference>
<keyword evidence="2" id="KW-0159">Chromosome partition</keyword>
<protein>
    <recommendedName>
        <fullName evidence="6">ParB-like N-terminal domain-containing protein</fullName>
    </recommendedName>
</protein>
<evidence type="ECO:0000313" key="7">
    <source>
        <dbReference type="EMBL" id="EJW21073.1"/>
    </source>
</evidence>
<evidence type="ECO:0000256" key="3">
    <source>
        <dbReference type="ARBA" id="ARBA00023125"/>
    </source>
</evidence>
<dbReference type="AlphaFoldDB" id="J9DG45"/>
<dbReference type="InterPro" id="IPR036086">
    <property type="entry name" value="ParB/Sulfiredoxin_sf"/>
</dbReference>
<feature type="region of interest" description="Disordered" evidence="5">
    <location>
        <begin position="25"/>
        <end position="51"/>
    </location>
</feature>
<dbReference type="GO" id="GO:0045881">
    <property type="term" value="P:positive regulation of sporulation resulting in formation of a cellular spore"/>
    <property type="evidence" value="ECO:0007669"/>
    <property type="project" value="TreeGrafter"/>
</dbReference>
<dbReference type="FunFam" id="1.10.10.2830:FF:000001">
    <property type="entry name" value="Chromosome partitioning protein ParB"/>
    <property type="match status" value="1"/>
</dbReference>
<dbReference type="GO" id="GO:0007059">
    <property type="term" value="P:chromosome segregation"/>
    <property type="evidence" value="ECO:0007669"/>
    <property type="project" value="UniProtKB-KW"/>
</dbReference>
<reference evidence="7 8" key="1">
    <citation type="journal article" date="2012" name="J. Bacteriol.">
        <title>Genome Sequence of Strain IMCC14465, Isolated from the East Sea, Belonging to the PS1 Clade of Alphaproteobacteria.</title>
        <authorList>
            <person name="Yang S.J."/>
            <person name="Kang I."/>
            <person name="Cho J.C."/>
        </authorList>
    </citation>
    <scope>NUCLEOTIDE SEQUENCE [LARGE SCALE GENOMIC DNA]</scope>
    <source>
        <strain evidence="7 8">IMCC14465</strain>
    </source>
</reference>
<feature type="compositionally biased region" description="Basic and acidic residues" evidence="5">
    <location>
        <begin position="259"/>
        <end position="268"/>
    </location>
</feature>
<evidence type="ECO:0000256" key="2">
    <source>
        <dbReference type="ARBA" id="ARBA00022829"/>
    </source>
</evidence>
<dbReference type="PATRIC" id="fig|1220535.3.peg.866"/>
<keyword evidence="8" id="KW-1185">Reference proteome</keyword>
<dbReference type="Pfam" id="PF17762">
    <property type="entry name" value="HTH_ParB"/>
    <property type="match status" value="1"/>
</dbReference>
<dbReference type="Gene3D" id="1.10.10.2830">
    <property type="match status" value="1"/>
</dbReference>
<accession>J9DG45</accession>
<feature type="compositionally biased region" description="Polar residues" evidence="5">
    <location>
        <begin position="42"/>
        <end position="51"/>
    </location>
</feature>
<feature type="domain" description="ParB-like N-terminal" evidence="6">
    <location>
        <begin position="55"/>
        <end position="149"/>
    </location>
</feature>
<feature type="compositionally biased region" description="Basic and acidic residues" evidence="5">
    <location>
        <begin position="29"/>
        <end position="39"/>
    </location>
</feature>
<dbReference type="Gene3D" id="3.90.1530.30">
    <property type="match status" value="1"/>
</dbReference>
<dbReference type="eggNOG" id="COG1475">
    <property type="taxonomic scope" value="Bacteria"/>
</dbReference>
<dbReference type="CDD" id="cd16393">
    <property type="entry name" value="SPO0J_N"/>
    <property type="match status" value="1"/>
</dbReference>
<feature type="region of interest" description="Disordered" evidence="5">
    <location>
        <begin position="249"/>
        <end position="268"/>
    </location>
</feature>
<dbReference type="STRING" id="1220535.IMCC14465_08690"/>
<name>J9DG45_9PROT</name>
<dbReference type="GO" id="GO:0003677">
    <property type="term" value="F:DNA binding"/>
    <property type="evidence" value="ECO:0007669"/>
    <property type="project" value="UniProtKB-KW"/>
</dbReference>
<dbReference type="PANTHER" id="PTHR33375:SF1">
    <property type="entry name" value="CHROMOSOME-PARTITIONING PROTEIN PARB-RELATED"/>
    <property type="match status" value="1"/>
</dbReference>
<comment type="similarity">
    <text evidence="1">Belongs to the ParB family.</text>
</comment>